<protein>
    <recommendedName>
        <fullName evidence="4">Methyl-accepting chemotaxis protein</fullName>
    </recommendedName>
</protein>
<feature type="chain" id="PRO_5032748978" description="Methyl-accepting chemotaxis protein" evidence="1">
    <location>
        <begin position="18"/>
        <end position="186"/>
    </location>
</feature>
<comment type="caution">
    <text evidence="2">The sequence shown here is derived from an EMBL/GenBank/DDBJ whole genome shotgun (WGS) entry which is preliminary data.</text>
</comment>
<keyword evidence="1" id="KW-0732">Signal</keyword>
<organism evidence="2 3">
    <name type="scientific">Vibrio ordalii FS-238</name>
    <dbReference type="NCBI Taxonomy" id="617133"/>
    <lineage>
        <taxon>Bacteria</taxon>
        <taxon>Pseudomonadati</taxon>
        <taxon>Pseudomonadota</taxon>
        <taxon>Gammaproteobacteria</taxon>
        <taxon>Vibrionales</taxon>
        <taxon>Vibrionaceae</taxon>
        <taxon>Vibrio</taxon>
    </lineage>
</organism>
<evidence type="ECO:0000313" key="3">
    <source>
        <dbReference type="Proteomes" id="UP000094808"/>
    </source>
</evidence>
<proteinExistence type="predicted"/>
<reference evidence="2 3" key="1">
    <citation type="journal article" date="2012" name="Science">
        <title>Ecological populations of bacteria act as socially cohesive units of antibiotic production and resistance.</title>
        <authorList>
            <person name="Cordero O.X."/>
            <person name="Wildschutte H."/>
            <person name="Kirkup B."/>
            <person name="Proehl S."/>
            <person name="Ngo L."/>
            <person name="Hussain F."/>
            <person name="Le Roux F."/>
            <person name="Mincer T."/>
            <person name="Polz M.F."/>
        </authorList>
    </citation>
    <scope>NUCLEOTIDE SEQUENCE [LARGE SCALE GENOMIC DNA]</scope>
    <source>
        <strain evidence="2 3">FS-238</strain>
    </source>
</reference>
<keyword evidence="3" id="KW-1185">Reference proteome</keyword>
<name>A0A853R641_9VIBR</name>
<evidence type="ECO:0000256" key="1">
    <source>
        <dbReference type="SAM" id="SignalP"/>
    </source>
</evidence>
<evidence type="ECO:0008006" key="4">
    <source>
        <dbReference type="Google" id="ProtNLM"/>
    </source>
</evidence>
<evidence type="ECO:0000313" key="2">
    <source>
        <dbReference type="EMBL" id="OEE37226.1"/>
    </source>
</evidence>
<dbReference type="Proteomes" id="UP000094808">
    <property type="component" value="Unassembled WGS sequence"/>
</dbReference>
<accession>A0A853R641</accession>
<sequence>MKYFICLIACFSFSSFANEFEGALKNFIDTKVAEIIANPVLIQAINAQNAQHANLTQMQIDQLDKDWRSQVGQTDAPLINKLLSSPASSELKSIQQASNGLITEIFAMDNKGLNVAQSEITSDYWQGDEEKWQNTYLKGPSAYLIGEIEEDESTQMFQSQISHSVVDPSSGKVIGAITIGVNVEAL</sequence>
<gene>
    <name evidence="2" type="ORF">A1QS_16250</name>
</gene>
<dbReference type="EMBL" id="AJYS02000153">
    <property type="protein sequence ID" value="OEE37226.1"/>
    <property type="molecule type" value="Genomic_DNA"/>
</dbReference>
<feature type="signal peptide" evidence="1">
    <location>
        <begin position="1"/>
        <end position="17"/>
    </location>
</feature>
<dbReference type="RefSeq" id="WP_017045018.1">
    <property type="nucleotide sequence ID" value="NZ_AJYS02000153.1"/>
</dbReference>
<dbReference type="AlphaFoldDB" id="A0A853R641"/>